<evidence type="ECO:0000313" key="3">
    <source>
        <dbReference type="Proteomes" id="UP000028828"/>
    </source>
</evidence>
<reference evidence="2 3" key="1">
    <citation type="submission" date="2014-03" db="EMBL/GenBank/DDBJ databases">
        <authorList>
            <person name="Sibley D."/>
            <person name="Venepally P."/>
            <person name="Karamycheva S."/>
            <person name="Hadjithomas M."/>
            <person name="Khan A."/>
            <person name="Brunk B."/>
            <person name="Roos D."/>
            <person name="Caler E."/>
            <person name="Lorenzi H."/>
        </authorList>
    </citation>
    <scope>NUCLEOTIDE SEQUENCE [LARGE SCALE GENOMIC DNA]</scope>
    <source>
        <strain evidence="3">p89</strain>
    </source>
</reference>
<dbReference type="VEuPathDB" id="ToxoDB:TGP89_206605"/>
<protein>
    <submittedName>
        <fullName evidence="2">Uncharacterized protein</fullName>
    </submittedName>
</protein>
<dbReference type="AlphaFoldDB" id="A0A086JP52"/>
<comment type="caution">
    <text evidence="2">The sequence shown here is derived from an EMBL/GenBank/DDBJ whole genome shotgun (WGS) entry which is preliminary data.</text>
</comment>
<evidence type="ECO:0000313" key="2">
    <source>
        <dbReference type="EMBL" id="KFG33920.1"/>
    </source>
</evidence>
<dbReference type="EMBL" id="AEYI02001720">
    <property type="protein sequence ID" value="KFG33920.1"/>
    <property type="molecule type" value="Genomic_DNA"/>
</dbReference>
<organism evidence="2 3">
    <name type="scientific">Toxoplasma gondii p89</name>
    <dbReference type="NCBI Taxonomy" id="943119"/>
    <lineage>
        <taxon>Eukaryota</taxon>
        <taxon>Sar</taxon>
        <taxon>Alveolata</taxon>
        <taxon>Apicomplexa</taxon>
        <taxon>Conoidasida</taxon>
        <taxon>Coccidia</taxon>
        <taxon>Eucoccidiorida</taxon>
        <taxon>Eimeriorina</taxon>
        <taxon>Sarcocystidae</taxon>
        <taxon>Toxoplasma</taxon>
    </lineage>
</organism>
<gene>
    <name evidence="2" type="ORF">TGP89_206605</name>
</gene>
<feature type="region of interest" description="Disordered" evidence="1">
    <location>
        <begin position="27"/>
        <end position="101"/>
    </location>
</feature>
<dbReference type="Proteomes" id="UP000028828">
    <property type="component" value="Unassembled WGS sequence"/>
</dbReference>
<evidence type="ECO:0000256" key="1">
    <source>
        <dbReference type="SAM" id="MobiDB-lite"/>
    </source>
</evidence>
<proteinExistence type="predicted"/>
<sequence length="136" mass="15299">MVTNSIIFVTGISCFLRLQRLRETGAMGLSPSHPRLTERTPETPATESALANTARRPCDEASDISSCESRTEAQRRTGRGRNNKRGEKPLRRKREKSSRPSLLQKATSLCFILTSRLCIRINRIDEEGYILHRAGS</sequence>
<name>A0A086JP52_TOXGO</name>
<accession>A0A086JP52</accession>